<dbReference type="Proteomes" id="UP001172684">
    <property type="component" value="Unassembled WGS sequence"/>
</dbReference>
<feature type="region of interest" description="Disordered" evidence="1">
    <location>
        <begin position="61"/>
        <end position="89"/>
    </location>
</feature>
<dbReference type="PANTHER" id="PTHR31051:SF1">
    <property type="entry name" value="PROTEASOME ASSEMBLY CHAPERONE 3"/>
    <property type="match status" value="1"/>
</dbReference>
<accession>A0ABQ9NRS5</accession>
<organism evidence="2 3">
    <name type="scientific">Coniosporium apollinis</name>
    <dbReference type="NCBI Taxonomy" id="61459"/>
    <lineage>
        <taxon>Eukaryota</taxon>
        <taxon>Fungi</taxon>
        <taxon>Dikarya</taxon>
        <taxon>Ascomycota</taxon>
        <taxon>Pezizomycotina</taxon>
        <taxon>Dothideomycetes</taxon>
        <taxon>Dothideomycetes incertae sedis</taxon>
        <taxon>Coniosporium</taxon>
    </lineage>
</organism>
<dbReference type="PANTHER" id="PTHR31051">
    <property type="entry name" value="PROTEASOME ASSEMBLY CHAPERONE 3"/>
    <property type="match status" value="1"/>
</dbReference>
<gene>
    <name evidence="2" type="ORF">H2201_005984</name>
</gene>
<sequence length="163" mass="17392">MVQPPPDSPVVPSPYPARSKTLSGDINGIPTSILYMSFSDKILVTISQRGRLAHWVHVPLDSPTALDPSTQPSYTSYNDADSDEAPPSDLLPLPHLTATPLLGGTDPSISTLGQLLATQIASAISVRDPDERRTVVVGMGLERGFSGREEFVGVVEMVLRCLG</sequence>
<evidence type="ECO:0008006" key="4">
    <source>
        <dbReference type="Google" id="ProtNLM"/>
    </source>
</evidence>
<dbReference type="Gene3D" id="3.30.230.90">
    <property type="match status" value="1"/>
</dbReference>
<evidence type="ECO:0000256" key="1">
    <source>
        <dbReference type="SAM" id="MobiDB-lite"/>
    </source>
</evidence>
<proteinExistence type="predicted"/>
<dbReference type="InterPro" id="IPR018788">
    <property type="entry name" value="Proteasome_assmbl_chp_3"/>
</dbReference>
<keyword evidence="3" id="KW-1185">Reference proteome</keyword>
<feature type="compositionally biased region" description="Polar residues" evidence="1">
    <location>
        <begin position="67"/>
        <end position="79"/>
    </location>
</feature>
<comment type="caution">
    <text evidence="2">The sequence shown here is derived from an EMBL/GenBank/DDBJ whole genome shotgun (WGS) entry which is preliminary data.</text>
</comment>
<name>A0ABQ9NRS5_9PEZI</name>
<feature type="region of interest" description="Disordered" evidence="1">
    <location>
        <begin position="1"/>
        <end position="22"/>
    </location>
</feature>
<evidence type="ECO:0000313" key="2">
    <source>
        <dbReference type="EMBL" id="KAJ9662700.1"/>
    </source>
</evidence>
<dbReference type="InterPro" id="IPR053720">
    <property type="entry name" value="Psm_Assembly_Chaperone"/>
</dbReference>
<evidence type="ECO:0000313" key="3">
    <source>
        <dbReference type="Proteomes" id="UP001172684"/>
    </source>
</evidence>
<reference evidence="2" key="1">
    <citation type="submission" date="2022-10" db="EMBL/GenBank/DDBJ databases">
        <title>Culturing micro-colonial fungi from biological soil crusts in the Mojave desert and describing Neophaeococcomyces mojavensis, and introducing the new genera and species Taxawa tesnikishii.</title>
        <authorList>
            <person name="Kurbessoian T."/>
            <person name="Stajich J.E."/>
        </authorList>
    </citation>
    <scope>NUCLEOTIDE SEQUENCE</scope>
    <source>
        <strain evidence="2">TK_1</strain>
    </source>
</reference>
<feature type="compositionally biased region" description="Pro residues" evidence="1">
    <location>
        <begin position="1"/>
        <end position="15"/>
    </location>
</feature>
<dbReference type="EMBL" id="JAPDRL010000048">
    <property type="protein sequence ID" value="KAJ9662700.1"/>
    <property type="molecule type" value="Genomic_DNA"/>
</dbReference>
<protein>
    <recommendedName>
        <fullName evidence="4">Proteasome assembly chaperone 3</fullName>
    </recommendedName>
</protein>